<organism evidence="2 3">
    <name type="scientific">Cucumis sativus</name>
    <name type="common">Cucumber</name>
    <dbReference type="NCBI Taxonomy" id="3659"/>
    <lineage>
        <taxon>Eukaryota</taxon>
        <taxon>Viridiplantae</taxon>
        <taxon>Streptophyta</taxon>
        <taxon>Embryophyta</taxon>
        <taxon>Tracheophyta</taxon>
        <taxon>Spermatophyta</taxon>
        <taxon>Magnoliopsida</taxon>
        <taxon>eudicotyledons</taxon>
        <taxon>Gunneridae</taxon>
        <taxon>Pentapetalae</taxon>
        <taxon>rosids</taxon>
        <taxon>fabids</taxon>
        <taxon>Cucurbitales</taxon>
        <taxon>Cucurbitaceae</taxon>
        <taxon>Benincaseae</taxon>
        <taxon>Cucumis</taxon>
    </lineage>
</organism>
<gene>
    <name evidence="2" type="ORF">Csa_5G175780</name>
</gene>
<feature type="region of interest" description="Disordered" evidence="1">
    <location>
        <begin position="1"/>
        <end position="28"/>
    </location>
</feature>
<reference evidence="2 3" key="2">
    <citation type="journal article" date="2009" name="PLoS ONE">
        <title>An integrated genetic and cytogenetic map of the cucumber genome.</title>
        <authorList>
            <person name="Ren Y."/>
            <person name="Zhang Z."/>
            <person name="Liu J."/>
            <person name="Staub J.E."/>
            <person name="Han Y."/>
            <person name="Cheng Z."/>
            <person name="Li X."/>
            <person name="Lu J."/>
            <person name="Miao H."/>
            <person name="Kang H."/>
            <person name="Xie B."/>
            <person name="Gu X."/>
            <person name="Wang X."/>
            <person name="Du Y."/>
            <person name="Jin W."/>
            <person name="Huang S."/>
        </authorList>
    </citation>
    <scope>NUCLEOTIDE SEQUENCE [LARGE SCALE GENOMIC DNA]</scope>
    <source>
        <strain evidence="3">cv. 9930</strain>
    </source>
</reference>
<feature type="compositionally biased region" description="Polar residues" evidence="1">
    <location>
        <begin position="279"/>
        <end position="295"/>
    </location>
</feature>
<reference evidence="2 3" key="4">
    <citation type="journal article" date="2011" name="BMC Genomics">
        <title>RNA-Seq improves annotation of protein-coding genes in the cucumber genome.</title>
        <authorList>
            <person name="Li Z."/>
            <person name="Zhang Z."/>
            <person name="Yan P."/>
            <person name="Huang S."/>
            <person name="Fei Z."/>
            <person name="Lin K."/>
        </authorList>
    </citation>
    <scope>NUCLEOTIDE SEQUENCE [LARGE SCALE GENOMIC DNA]</scope>
    <source>
        <strain evidence="3">cv. 9930</strain>
    </source>
</reference>
<evidence type="ECO:0000256" key="1">
    <source>
        <dbReference type="SAM" id="MobiDB-lite"/>
    </source>
</evidence>
<feature type="region of interest" description="Disordered" evidence="1">
    <location>
        <begin position="276"/>
        <end position="306"/>
    </location>
</feature>
<protein>
    <submittedName>
        <fullName evidence="2">Uncharacterized protein</fullName>
    </submittedName>
</protein>
<dbReference type="AlphaFoldDB" id="A0A0A0KNJ5"/>
<evidence type="ECO:0000313" key="2">
    <source>
        <dbReference type="EMBL" id="KGN50454.1"/>
    </source>
</evidence>
<accession>A0A0A0KNJ5</accession>
<dbReference type="Proteomes" id="UP000029981">
    <property type="component" value="Chromosome 5"/>
</dbReference>
<dbReference type="PANTHER" id="PTHR31286">
    <property type="entry name" value="GLYCINE-RICH CELL WALL STRUCTURAL PROTEIN 1.8-LIKE"/>
    <property type="match status" value="1"/>
</dbReference>
<dbReference type="InterPro" id="IPR040256">
    <property type="entry name" value="At4g02000-like"/>
</dbReference>
<reference evidence="2 3" key="1">
    <citation type="journal article" date="2009" name="Nat. Genet.">
        <title>The genome of the cucumber, Cucumis sativus L.</title>
        <authorList>
            <person name="Huang S."/>
            <person name="Li R."/>
            <person name="Zhang Z."/>
            <person name="Li L."/>
            <person name="Gu X."/>
            <person name="Fan W."/>
            <person name="Lucas W.J."/>
            <person name="Wang X."/>
            <person name="Xie B."/>
            <person name="Ni P."/>
            <person name="Ren Y."/>
            <person name="Zhu H."/>
            <person name="Li J."/>
            <person name="Lin K."/>
            <person name="Jin W."/>
            <person name="Fei Z."/>
            <person name="Li G."/>
            <person name="Staub J."/>
            <person name="Kilian A."/>
            <person name="van der Vossen E.A."/>
            <person name="Wu Y."/>
            <person name="Guo J."/>
            <person name="He J."/>
            <person name="Jia Z."/>
            <person name="Ren Y."/>
            <person name="Tian G."/>
            <person name="Lu Y."/>
            <person name="Ruan J."/>
            <person name="Qian W."/>
            <person name="Wang M."/>
            <person name="Huang Q."/>
            <person name="Li B."/>
            <person name="Xuan Z."/>
            <person name="Cao J."/>
            <person name="Asan"/>
            <person name="Wu Z."/>
            <person name="Zhang J."/>
            <person name="Cai Q."/>
            <person name="Bai Y."/>
            <person name="Zhao B."/>
            <person name="Han Y."/>
            <person name="Li Y."/>
            <person name="Li X."/>
            <person name="Wang S."/>
            <person name="Shi Q."/>
            <person name="Liu S."/>
            <person name="Cho W.K."/>
            <person name="Kim J.Y."/>
            <person name="Xu Y."/>
            <person name="Heller-Uszynska K."/>
            <person name="Miao H."/>
            <person name="Cheng Z."/>
            <person name="Zhang S."/>
            <person name="Wu J."/>
            <person name="Yang Y."/>
            <person name="Kang H."/>
            <person name="Li M."/>
            <person name="Liang H."/>
            <person name="Ren X."/>
            <person name="Shi Z."/>
            <person name="Wen M."/>
            <person name="Jian M."/>
            <person name="Yang H."/>
            <person name="Zhang G."/>
            <person name="Yang Z."/>
            <person name="Chen R."/>
            <person name="Liu S."/>
            <person name="Li J."/>
            <person name="Ma L."/>
            <person name="Liu H."/>
            <person name="Zhou Y."/>
            <person name="Zhao J."/>
            <person name="Fang X."/>
            <person name="Li G."/>
            <person name="Fang L."/>
            <person name="Li Y."/>
            <person name="Liu D."/>
            <person name="Zheng H."/>
            <person name="Zhang Y."/>
            <person name="Qin N."/>
            <person name="Li Z."/>
            <person name="Yang G."/>
            <person name="Yang S."/>
            <person name="Bolund L."/>
            <person name="Kristiansen K."/>
            <person name="Zheng H."/>
            <person name="Li S."/>
            <person name="Zhang X."/>
            <person name="Yang H."/>
            <person name="Wang J."/>
            <person name="Sun R."/>
            <person name="Zhang B."/>
            <person name="Jiang S."/>
            <person name="Wang J."/>
            <person name="Du Y."/>
            <person name="Li S."/>
        </authorList>
    </citation>
    <scope>NUCLEOTIDE SEQUENCE [LARGE SCALE GENOMIC DNA]</scope>
    <source>
        <strain evidence="3">cv. 9930</strain>
    </source>
</reference>
<dbReference type="Gramene" id="KGN50454">
    <property type="protein sequence ID" value="KGN50454"/>
    <property type="gene ID" value="Csa_5G175780"/>
</dbReference>
<feature type="compositionally biased region" description="Polar residues" evidence="1">
    <location>
        <begin position="415"/>
        <end position="428"/>
    </location>
</feature>
<sequence length="648" mass="72340">MAQIFYSDEAASRNHGSRNKSNQPISHSPEFMSLHSTTRSTVCKFSASQTDLIAREFAHSLIAWVVGKEIRPLKLARHLYRHLRLTKLPDVFELGLGYFVLKFCETDFLAIEDNPWPIPNLCIYAFPWTPNFKPSEAMDSAIDCWIRLKELPIEYYKEDILRDIGKTVGEGLVKIDPITKDRKKCKYARICVRINVYEPLPSSIRIGKILQEIEYEGFDLLCPRCECVVHLKHDCLNSSGSSSSFESHHPRDGSNSKQPLVSSESSVAWGSRYEVPGTESKSSLQNLKALSTPSMGGSEKAATRISSSSLLPQLSGLLTEPLEKQKEKCGGSFETFPNLPKEDLPRALSISSNLEESSSSTISVPVLEHKNLNLSMVLAPLPAENPFTPAETRCSTKLEVYNNQPQPSSSPLAASVSTQPPSPSSKTIPTFCSSGIARSILKKNITSTSSQGFGINRRPIFYTIPESIKSFEVGLSENPDSAPKQNQFSISFVSTPRSGTKVISALDSKKMLGWNFRGMDNVNLIEGLNYMVQKYEPSIVVIFGTRITDNVVEEVVDKLAFPGSYIKKFDNYHGGVWLFMFREDVQTEVFEVNSYSTKQVSASTYFQLEIDEPMARHSYPDMIKTSLQTWGLDSFHDATYSRGNALAY</sequence>
<keyword evidence="3" id="KW-1185">Reference proteome</keyword>
<dbReference type="STRING" id="3659.A0A0A0KNJ5"/>
<feature type="compositionally biased region" description="Low complexity" evidence="1">
    <location>
        <begin position="402"/>
        <end position="411"/>
    </location>
</feature>
<feature type="region of interest" description="Disordered" evidence="1">
    <location>
        <begin position="242"/>
        <end position="262"/>
    </location>
</feature>
<feature type="region of interest" description="Disordered" evidence="1">
    <location>
        <begin position="401"/>
        <end position="428"/>
    </location>
</feature>
<proteinExistence type="predicted"/>
<dbReference type="PANTHER" id="PTHR31286:SF99">
    <property type="entry name" value="DUF4283 DOMAIN-CONTAINING PROTEIN"/>
    <property type="match status" value="1"/>
</dbReference>
<dbReference type="EMBL" id="CM002926">
    <property type="protein sequence ID" value="KGN50454.1"/>
    <property type="molecule type" value="Genomic_DNA"/>
</dbReference>
<evidence type="ECO:0000313" key="3">
    <source>
        <dbReference type="Proteomes" id="UP000029981"/>
    </source>
</evidence>
<name>A0A0A0KNJ5_CUCSA</name>
<reference evidence="2 3" key="3">
    <citation type="journal article" date="2010" name="BMC Genomics">
        <title>Transcriptome sequencing and comparative analysis of cucumber flowers with different sex types.</title>
        <authorList>
            <person name="Guo S."/>
            <person name="Zheng Y."/>
            <person name="Joung J.G."/>
            <person name="Liu S."/>
            <person name="Zhang Z."/>
            <person name="Crasta O.R."/>
            <person name="Sobral B.W."/>
            <person name="Xu Y."/>
            <person name="Huang S."/>
            <person name="Fei Z."/>
        </authorList>
    </citation>
    <scope>NUCLEOTIDE SEQUENCE [LARGE SCALE GENOMIC DNA]</scope>
    <source>
        <strain evidence="3">cv. 9930</strain>
    </source>
</reference>